<dbReference type="EMBL" id="LPJR01000076">
    <property type="protein sequence ID" value="KWF20837.1"/>
    <property type="molecule type" value="Genomic_DNA"/>
</dbReference>
<dbReference type="InterPro" id="IPR018392">
    <property type="entry name" value="LysM"/>
</dbReference>
<name>A0A132E892_9BURK</name>
<comment type="caution">
    <text evidence="2">The sequence shown here is derived from an EMBL/GenBank/DDBJ whole genome shotgun (WGS) entry which is preliminary data.</text>
</comment>
<organism evidence="2 3">
    <name type="scientific">Burkholderia pseudomultivorans</name>
    <dbReference type="NCBI Taxonomy" id="1207504"/>
    <lineage>
        <taxon>Bacteria</taxon>
        <taxon>Pseudomonadati</taxon>
        <taxon>Pseudomonadota</taxon>
        <taxon>Betaproteobacteria</taxon>
        <taxon>Burkholderiales</taxon>
        <taxon>Burkholderiaceae</taxon>
        <taxon>Burkholderia</taxon>
        <taxon>Burkholderia cepacia complex</taxon>
    </lineage>
</organism>
<dbReference type="PROSITE" id="PS51782">
    <property type="entry name" value="LYSM"/>
    <property type="match status" value="1"/>
</dbReference>
<accession>A0A132E892</accession>
<proteinExistence type="predicted"/>
<dbReference type="CDD" id="cd00118">
    <property type="entry name" value="LysM"/>
    <property type="match status" value="1"/>
</dbReference>
<dbReference type="InterPro" id="IPR006860">
    <property type="entry name" value="FecR"/>
</dbReference>
<dbReference type="Proteomes" id="UP000062912">
    <property type="component" value="Unassembled WGS sequence"/>
</dbReference>
<sequence>MPFVVMLTAAPSFAQDRIHVVKQGDTLWEISDEYLQSPLHWPDVQQRNGVGDPKLLRPGTRLRLDRGANGRPAIFRVDTATGSSVRTTADTRGAIANEPARTAWTRDPLAVAGIAELSGTARMKRGDASPHPLDAGMPIRAGDILETDDHTYLSFHLRDGSTLVMPSGSTVRVVVADGHTTRLQLLDGRIEARAAKQHGRTFEIRTRIATLGVRGTHFRVRDEHGAVTAEVLSGVVAVSTEGRPELLLAAAQGASLAGAPEARPLLPPPQLNDSASSTRVLFATPLHDALRYRLLLATDPDFIHSAYEATAADGVFTLPDTLPGGFYHARVSAFDARDIEGMPGESIVHVRDVRPAGGVRRMRDGRYEIRWAAPAGQRCIFELARTPDFAQPIVSDPAVYGAGSIVGPLDIPGRYYWRARTVTANDDRTLAFGSFDVQSAIPVRD</sequence>
<dbReference type="Pfam" id="PF01476">
    <property type="entry name" value="LysM"/>
    <property type="match status" value="1"/>
</dbReference>
<reference evidence="2 3" key="1">
    <citation type="submission" date="2015-11" db="EMBL/GenBank/DDBJ databases">
        <title>Expanding the genomic diversity of Burkholderia species for the development of highly accurate diagnostics.</title>
        <authorList>
            <person name="Sahl J."/>
            <person name="Keim P."/>
            <person name="Wagner D."/>
        </authorList>
    </citation>
    <scope>NUCLEOTIDE SEQUENCE [LARGE SCALE GENOMIC DNA]</scope>
    <source>
        <strain evidence="2 3">MSMB368WGS</strain>
    </source>
</reference>
<gene>
    <name evidence="2" type="ORF">WT56_29705</name>
</gene>
<feature type="domain" description="LysM" evidence="1">
    <location>
        <begin position="17"/>
        <end position="64"/>
    </location>
</feature>
<dbReference type="PANTHER" id="PTHR38731">
    <property type="entry name" value="LIPL45-RELATED LIPOPROTEIN-RELATED"/>
    <property type="match status" value="1"/>
</dbReference>
<dbReference type="PANTHER" id="PTHR38731:SF1">
    <property type="entry name" value="FECR PROTEIN DOMAIN-CONTAINING PROTEIN"/>
    <property type="match status" value="1"/>
</dbReference>
<evidence type="ECO:0000259" key="1">
    <source>
        <dbReference type="PROSITE" id="PS51782"/>
    </source>
</evidence>
<dbReference type="SUPFAM" id="SSF54106">
    <property type="entry name" value="LysM domain"/>
    <property type="match status" value="1"/>
</dbReference>
<evidence type="ECO:0000313" key="2">
    <source>
        <dbReference type="EMBL" id="KWF20837.1"/>
    </source>
</evidence>
<evidence type="ECO:0000313" key="3">
    <source>
        <dbReference type="Proteomes" id="UP000062912"/>
    </source>
</evidence>
<dbReference type="AlphaFoldDB" id="A0A132E892"/>
<dbReference type="InterPro" id="IPR036779">
    <property type="entry name" value="LysM_dom_sf"/>
</dbReference>
<dbReference type="Gene3D" id="2.60.120.1440">
    <property type="match status" value="1"/>
</dbReference>
<protein>
    <recommendedName>
        <fullName evidence="1">LysM domain-containing protein</fullName>
    </recommendedName>
</protein>
<dbReference type="Gene3D" id="3.10.350.10">
    <property type="entry name" value="LysM domain"/>
    <property type="match status" value="1"/>
</dbReference>
<dbReference type="Pfam" id="PF04773">
    <property type="entry name" value="FecR"/>
    <property type="match status" value="1"/>
</dbReference>